<protein>
    <submittedName>
        <fullName evidence="6">Beta-lactamase domain protein</fullName>
    </submittedName>
</protein>
<reference evidence="6 7" key="2">
    <citation type="journal article" date="2010" name="Stand. Genomic Sci.">
        <title>Complete genome sequence of Nakamurella multipartita type strain (Y-104).</title>
        <authorList>
            <person name="Tice H."/>
            <person name="Mayilraj S."/>
            <person name="Sims D."/>
            <person name="Lapidus A."/>
            <person name="Nolan M."/>
            <person name="Lucas S."/>
            <person name="Glavina Del Rio T."/>
            <person name="Copeland A."/>
            <person name="Cheng J.F."/>
            <person name="Meincke L."/>
            <person name="Bruce D."/>
            <person name="Goodwin L."/>
            <person name="Pitluck S."/>
            <person name="Ivanova N."/>
            <person name="Mavromatis K."/>
            <person name="Ovchinnikova G."/>
            <person name="Pati A."/>
            <person name="Chen A."/>
            <person name="Palaniappan K."/>
            <person name="Land M."/>
            <person name="Hauser L."/>
            <person name="Chang Y.J."/>
            <person name="Jeffries C.D."/>
            <person name="Detter J.C."/>
            <person name="Brettin T."/>
            <person name="Rohde M."/>
            <person name="Goker M."/>
            <person name="Bristow J."/>
            <person name="Eisen J.A."/>
            <person name="Markowitz V."/>
            <person name="Hugenholtz P."/>
            <person name="Kyrpides N.C."/>
            <person name="Klenk H.P."/>
            <person name="Chen F."/>
        </authorList>
    </citation>
    <scope>NUCLEOTIDE SEQUENCE [LARGE SCALE GENOMIC DNA]</scope>
    <source>
        <strain evidence="7">ATCC 700099 / DSM 44233 / CIP 104796 / JCM 9543 / NBRC 105858 / Y-104</strain>
    </source>
</reference>
<dbReference type="AlphaFoldDB" id="C8XDY2"/>
<keyword evidence="3" id="KW-0378">Hydrolase</keyword>
<dbReference type="eggNOG" id="COG0491">
    <property type="taxonomic scope" value="Bacteria"/>
</dbReference>
<reference evidence="7" key="1">
    <citation type="submission" date="2009-09" db="EMBL/GenBank/DDBJ databases">
        <title>The complete genome of Nakamurella multipartita DSM 44233.</title>
        <authorList>
            <consortium name="US DOE Joint Genome Institute (JGI-PGF)"/>
            <person name="Lucas S."/>
            <person name="Copeland A."/>
            <person name="Lapidus A."/>
            <person name="Glavina del Rio T."/>
            <person name="Dalin E."/>
            <person name="Tice H."/>
            <person name="Bruce D."/>
            <person name="Goodwin L."/>
            <person name="Pitluck S."/>
            <person name="Kyrpides N."/>
            <person name="Mavromatis K."/>
            <person name="Ivanova N."/>
            <person name="Ovchinnikova G."/>
            <person name="Sims D."/>
            <person name="Meincke L."/>
            <person name="Brettin T."/>
            <person name="Detter J.C."/>
            <person name="Han C."/>
            <person name="Larimer F."/>
            <person name="Land M."/>
            <person name="Hauser L."/>
            <person name="Markowitz V."/>
            <person name="Cheng J.-F."/>
            <person name="Hugenholtz P."/>
            <person name="Woyke T."/>
            <person name="Wu D."/>
            <person name="Klenk H.-P."/>
            <person name="Eisen J.A."/>
        </authorList>
    </citation>
    <scope>NUCLEOTIDE SEQUENCE [LARGE SCALE GENOMIC DNA]</scope>
    <source>
        <strain evidence="7">ATCC 700099 / DSM 44233 / CIP 104796 / JCM 9543 / NBRC 105858 / Y-104</strain>
    </source>
</reference>
<keyword evidence="2" id="KW-0479">Metal-binding</keyword>
<proteinExistence type="predicted"/>
<evidence type="ECO:0000256" key="3">
    <source>
        <dbReference type="ARBA" id="ARBA00022801"/>
    </source>
</evidence>
<keyword evidence="7" id="KW-1185">Reference proteome</keyword>
<dbReference type="STRING" id="479431.Namu_3357"/>
<evidence type="ECO:0000259" key="5">
    <source>
        <dbReference type="SMART" id="SM00849"/>
    </source>
</evidence>
<dbReference type="Pfam" id="PF00753">
    <property type="entry name" value="Lactamase_B"/>
    <property type="match status" value="1"/>
</dbReference>
<dbReference type="FunCoup" id="C8XDY2">
    <property type="interactions" value="41"/>
</dbReference>
<name>C8XDY2_NAKMY</name>
<dbReference type="InParanoid" id="C8XDY2"/>
<comment type="cofactor">
    <cofactor evidence="1">
        <name>Zn(2+)</name>
        <dbReference type="ChEBI" id="CHEBI:29105"/>
    </cofactor>
</comment>
<accession>C8XDY2</accession>
<dbReference type="CDD" id="cd06262">
    <property type="entry name" value="metallo-hydrolase-like_MBL-fold"/>
    <property type="match status" value="1"/>
</dbReference>
<evidence type="ECO:0000313" key="7">
    <source>
        <dbReference type="Proteomes" id="UP000002218"/>
    </source>
</evidence>
<dbReference type="GO" id="GO:0046872">
    <property type="term" value="F:metal ion binding"/>
    <property type="evidence" value="ECO:0007669"/>
    <property type="project" value="UniProtKB-KW"/>
</dbReference>
<sequence>MLIAGFPAGSFQANCYVLATEAGADCVVIDPGEGAVAGLRQLFAEHRLTPVAALVTHGHLDHTAAIGELTREYDIPGYIHPGDEYMLDDPLAALSPELQSALDGISMAGLRPPTVVPAVDGLTPGLAGLPLTVDHVPGHTPGSVVYRLARDGERPEIVFTGDTLFAGSIGRTDLTGGNLAQELTSIRDRILTRADDTVVLAGHGPATTVGDQRRSNPFLTEHALAQALAGSED</sequence>
<dbReference type="InterPro" id="IPR036866">
    <property type="entry name" value="RibonucZ/Hydroxyglut_hydro"/>
</dbReference>
<dbReference type="HOGENOM" id="CLU_030571_5_0_11"/>
<dbReference type="PANTHER" id="PTHR46233:SF3">
    <property type="entry name" value="HYDROXYACYLGLUTATHIONE HYDROLASE GLOC"/>
    <property type="match status" value="1"/>
</dbReference>
<dbReference type="InterPro" id="IPR001279">
    <property type="entry name" value="Metallo-B-lactamas"/>
</dbReference>
<dbReference type="SUPFAM" id="SSF56281">
    <property type="entry name" value="Metallo-hydrolase/oxidoreductase"/>
    <property type="match status" value="1"/>
</dbReference>
<dbReference type="PANTHER" id="PTHR46233">
    <property type="entry name" value="HYDROXYACYLGLUTATHIONE HYDROLASE GLOC"/>
    <property type="match status" value="1"/>
</dbReference>
<evidence type="ECO:0000256" key="2">
    <source>
        <dbReference type="ARBA" id="ARBA00022723"/>
    </source>
</evidence>
<dbReference type="GO" id="GO:0016787">
    <property type="term" value="F:hydrolase activity"/>
    <property type="evidence" value="ECO:0007669"/>
    <property type="project" value="UniProtKB-KW"/>
</dbReference>
<dbReference type="EMBL" id="CP001737">
    <property type="protein sequence ID" value="ACV79685.1"/>
    <property type="molecule type" value="Genomic_DNA"/>
</dbReference>
<organism evidence="6 7">
    <name type="scientific">Nakamurella multipartita (strain ATCC 700099 / DSM 44233 / CIP 104796 / JCM 9543 / NBRC 105858 / Y-104)</name>
    <name type="common">Microsphaera multipartita</name>
    <dbReference type="NCBI Taxonomy" id="479431"/>
    <lineage>
        <taxon>Bacteria</taxon>
        <taxon>Bacillati</taxon>
        <taxon>Actinomycetota</taxon>
        <taxon>Actinomycetes</taxon>
        <taxon>Nakamurellales</taxon>
        <taxon>Nakamurellaceae</taxon>
        <taxon>Nakamurella</taxon>
    </lineage>
</organism>
<evidence type="ECO:0000256" key="4">
    <source>
        <dbReference type="ARBA" id="ARBA00022833"/>
    </source>
</evidence>
<evidence type="ECO:0000256" key="1">
    <source>
        <dbReference type="ARBA" id="ARBA00001947"/>
    </source>
</evidence>
<dbReference type="KEGG" id="nml:Namu_3357"/>
<dbReference type="RefSeq" id="WP_015748551.1">
    <property type="nucleotide sequence ID" value="NC_013235.1"/>
</dbReference>
<keyword evidence="4" id="KW-0862">Zinc</keyword>
<dbReference type="Gene3D" id="3.60.15.10">
    <property type="entry name" value="Ribonuclease Z/Hydroxyacylglutathione hydrolase-like"/>
    <property type="match status" value="1"/>
</dbReference>
<dbReference type="OrthoDB" id="9802991at2"/>
<evidence type="ECO:0000313" key="6">
    <source>
        <dbReference type="EMBL" id="ACV79685.1"/>
    </source>
</evidence>
<dbReference type="Proteomes" id="UP000002218">
    <property type="component" value="Chromosome"/>
</dbReference>
<dbReference type="SMART" id="SM00849">
    <property type="entry name" value="Lactamase_B"/>
    <property type="match status" value="1"/>
</dbReference>
<dbReference type="InterPro" id="IPR051453">
    <property type="entry name" value="MBL_Glyoxalase_II"/>
</dbReference>
<feature type="domain" description="Metallo-beta-lactamase" evidence="5">
    <location>
        <begin position="12"/>
        <end position="203"/>
    </location>
</feature>
<gene>
    <name evidence="6" type="ordered locus">Namu_3357</name>
</gene>